<gene>
    <name evidence="2" type="ORF">H2LOC_020050</name>
</gene>
<dbReference type="AlphaFoldDB" id="A0A6B8KLY5"/>
<feature type="signal peptide" evidence="1">
    <location>
        <begin position="1"/>
        <end position="27"/>
    </location>
</feature>
<sequence>MYLARRLSWTHLLAAQLLLGFHHPALAGHGAANVQVYNAIGVQSAGGALSVSGGLGATYYADAGLENGTYLTVTLPQGFTFGSIPALKAIVTGVLEVGKGGMVVSGGTGSGFVTYRLIGSIPAGAPLVLTGGSTGTVFTVENAFALTQQSSEPLAIAFQASGNAMPARNDPVPVTVPAFRSSLGVELTLQTQNNSIDVTWPSLGAKFTASGGTIPAAAYLGSVSFHVAGNVLNADASAFTVGPDDASTLTVRGAFRHLSGAYLDPGNSACSTVPPAGAIIGAVSATSLIFAGVLPQRVYGVCLIADGVRLLDENPAGSIRFSLPKTLRFGPAYAADPSDIRYDGGVVTPRLTFITGSDAGYSSLVSITNQSATTATLYAVAEPFTGGPPLPGLLGTLAAGAGMVFTEAQIGTATGLSLANSGQRAVVRIIGVGADDVTASSLLVNPGGVVDNVR</sequence>
<evidence type="ECO:0000313" key="3">
    <source>
        <dbReference type="Proteomes" id="UP000309061"/>
    </source>
</evidence>
<evidence type="ECO:0000256" key="1">
    <source>
        <dbReference type="SAM" id="SignalP"/>
    </source>
</evidence>
<dbReference type="EMBL" id="CP046052">
    <property type="protein sequence ID" value="QGM47783.1"/>
    <property type="molecule type" value="Genomic_DNA"/>
</dbReference>
<name>A0A6B8KLY5_9HYPH</name>
<feature type="chain" id="PRO_5025619318" evidence="1">
    <location>
        <begin position="28"/>
        <end position="454"/>
    </location>
</feature>
<reference evidence="2 3" key="1">
    <citation type="submission" date="2019-11" db="EMBL/GenBank/DDBJ databases">
        <title>The genome sequence of Methylocystis heyeri.</title>
        <authorList>
            <person name="Oshkin I.Y."/>
            <person name="Miroshnikov K."/>
            <person name="Dedysh S.N."/>
        </authorList>
    </citation>
    <scope>NUCLEOTIDE SEQUENCE [LARGE SCALE GENOMIC DNA]</scope>
    <source>
        <strain evidence="2 3">H2</strain>
    </source>
</reference>
<protein>
    <submittedName>
        <fullName evidence="2">Uncharacterized protein</fullName>
    </submittedName>
</protein>
<proteinExistence type="predicted"/>
<evidence type="ECO:0000313" key="2">
    <source>
        <dbReference type="EMBL" id="QGM47783.1"/>
    </source>
</evidence>
<dbReference type="KEGG" id="mhey:H2LOC_020050"/>
<keyword evidence="3" id="KW-1185">Reference proteome</keyword>
<accession>A0A6B8KLY5</accession>
<dbReference type="Proteomes" id="UP000309061">
    <property type="component" value="Chromosome"/>
</dbReference>
<organism evidence="2 3">
    <name type="scientific">Methylocystis heyeri</name>
    <dbReference type="NCBI Taxonomy" id="391905"/>
    <lineage>
        <taxon>Bacteria</taxon>
        <taxon>Pseudomonadati</taxon>
        <taxon>Pseudomonadota</taxon>
        <taxon>Alphaproteobacteria</taxon>
        <taxon>Hyphomicrobiales</taxon>
        <taxon>Methylocystaceae</taxon>
        <taxon>Methylocystis</taxon>
    </lineage>
</organism>
<keyword evidence="1" id="KW-0732">Signal</keyword>